<proteinExistence type="predicted"/>
<dbReference type="PANTHER" id="PTHR23502:SF47">
    <property type="entry name" value="MAJOR FACILITATOR SUPERFAMILY (MFS) PROFILE DOMAIN-CONTAINING PROTEIN-RELATED"/>
    <property type="match status" value="1"/>
</dbReference>
<feature type="transmembrane region" description="Helical" evidence="6">
    <location>
        <begin position="529"/>
        <end position="550"/>
    </location>
</feature>
<dbReference type="STRING" id="1392250.A0A2I2FT88"/>
<dbReference type="AlphaFoldDB" id="A0A2I2FT88"/>
<evidence type="ECO:0000256" key="4">
    <source>
        <dbReference type="ARBA" id="ARBA00023136"/>
    </source>
</evidence>
<dbReference type="InterPro" id="IPR036259">
    <property type="entry name" value="MFS_trans_sf"/>
</dbReference>
<dbReference type="GO" id="GO:0005886">
    <property type="term" value="C:plasma membrane"/>
    <property type="evidence" value="ECO:0007669"/>
    <property type="project" value="TreeGrafter"/>
</dbReference>
<evidence type="ECO:0000256" key="5">
    <source>
        <dbReference type="SAM" id="MobiDB-lite"/>
    </source>
</evidence>
<dbReference type="Gene3D" id="1.20.1250.20">
    <property type="entry name" value="MFS general substrate transporter like domains"/>
    <property type="match status" value="1"/>
</dbReference>
<evidence type="ECO:0000256" key="6">
    <source>
        <dbReference type="SAM" id="Phobius"/>
    </source>
</evidence>
<evidence type="ECO:0000313" key="8">
    <source>
        <dbReference type="EMBL" id="PLB43836.1"/>
    </source>
</evidence>
<comment type="caution">
    <text evidence="8">The sequence shown here is derived from an EMBL/GenBank/DDBJ whole genome shotgun (WGS) entry which is preliminary data.</text>
</comment>
<dbReference type="GeneID" id="36554901"/>
<gene>
    <name evidence="8" type="ORF">P170DRAFT_418198</name>
</gene>
<dbReference type="RefSeq" id="XP_024699138.1">
    <property type="nucleotide sequence ID" value="XM_024847202.1"/>
</dbReference>
<evidence type="ECO:0000256" key="1">
    <source>
        <dbReference type="ARBA" id="ARBA00004141"/>
    </source>
</evidence>
<feature type="transmembrane region" description="Helical" evidence="6">
    <location>
        <begin position="331"/>
        <end position="350"/>
    </location>
</feature>
<feature type="transmembrane region" description="Helical" evidence="6">
    <location>
        <begin position="468"/>
        <end position="489"/>
    </location>
</feature>
<dbReference type="PANTHER" id="PTHR23502">
    <property type="entry name" value="MAJOR FACILITATOR SUPERFAMILY"/>
    <property type="match status" value="1"/>
</dbReference>
<accession>A0A2I2FT88</accession>
<dbReference type="SUPFAM" id="SSF103473">
    <property type="entry name" value="MFS general substrate transporter"/>
    <property type="match status" value="1"/>
</dbReference>
<name>A0A2I2FT88_9EURO</name>
<comment type="subcellular location">
    <subcellularLocation>
        <location evidence="1">Membrane</location>
        <topology evidence="1">Multi-pass membrane protein</topology>
    </subcellularLocation>
</comment>
<feature type="region of interest" description="Disordered" evidence="5">
    <location>
        <begin position="402"/>
        <end position="433"/>
    </location>
</feature>
<organism evidence="8 9">
    <name type="scientific">Aspergillus steynii IBT 23096</name>
    <dbReference type="NCBI Taxonomy" id="1392250"/>
    <lineage>
        <taxon>Eukaryota</taxon>
        <taxon>Fungi</taxon>
        <taxon>Dikarya</taxon>
        <taxon>Ascomycota</taxon>
        <taxon>Pezizomycotina</taxon>
        <taxon>Eurotiomycetes</taxon>
        <taxon>Eurotiomycetidae</taxon>
        <taxon>Eurotiales</taxon>
        <taxon>Aspergillaceae</taxon>
        <taxon>Aspergillus</taxon>
        <taxon>Aspergillus subgen. Circumdati</taxon>
    </lineage>
</organism>
<keyword evidence="4 6" id="KW-0472">Membrane</keyword>
<feature type="transmembrane region" description="Helical" evidence="6">
    <location>
        <begin position="134"/>
        <end position="153"/>
    </location>
</feature>
<dbReference type="Proteomes" id="UP000234275">
    <property type="component" value="Unassembled WGS sequence"/>
</dbReference>
<keyword evidence="3 6" id="KW-1133">Transmembrane helix</keyword>
<feature type="domain" description="Major facilitator superfamily (MFS) profile" evidence="7">
    <location>
        <begin position="93"/>
        <end position="554"/>
    </location>
</feature>
<feature type="transmembrane region" description="Helical" evidence="6">
    <location>
        <begin position="255"/>
        <end position="274"/>
    </location>
</feature>
<dbReference type="InterPro" id="IPR011701">
    <property type="entry name" value="MFS"/>
</dbReference>
<dbReference type="EMBL" id="MSFO01000010">
    <property type="protein sequence ID" value="PLB43836.1"/>
    <property type="molecule type" value="Genomic_DNA"/>
</dbReference>
<feature type="transmembrane region" description="Helical" evidence="6">
    <location>
        <begin position="100"/>
        <end position="122"/>
    </location>
</feature>
<feature type="transmembrane region" description="Helical" evidence="6">
    <location>
        <begin position="165"/>
        <end position="183"/>
    </location>
</feature>
<dbReference type="VEuPathDB" id="FungiDB:P170DRAFT_418198"/>
<feature type="transmembrane region" description="Helical" evidence="6">
    <location>
        <begin position="437"/>
        <end position="456"/>
    </location>
</feature>
<evidence type="ECO:0000259" key="7">
    <source>
        <dbReference type="PROSITE" id="PS50850"/>
    </source>
</evidence>
<dbReference type="OrthoDB" id="3936150at2759"/>
<dbReference type="CDD" id="cd17323">
    <property type="entry name" value="MFS_Tpo1_MDR_like"/>
    <property type="match status" value="1"/>
</dbReference>
<dbReference type="Pfam" id="PF07690">
    <property type="entry name" value="MFS_1"/>
    <property type="match status" value="1"/>
</dbReference>
<evidence type="ECO:0000256" key="2">
    <source>
        <dbReference type="ARBA" id="ARBA00022692"/>
    </source>
</evidence>
<feature type="transmembrane region" description="Helical" evidence="6">
    <location>
        <begin position="501"/>
        <end position="523"/>
    </location>
</feature>
<protein>
    <submittedName>
        <fullName evidence="8">MFS general substrate transporter</fullName>
    </submittedName>
</protein>
<feature type="region of interest" description="Disordered" evidence="5">
    <location>
        <begin position="32"/>
        <end position="57"/>
    </location>
</feature>
<evidence type="ECO:0000256" key="3">
    <source>
        <dbReference type="ARBA" id="ARBA00022989"/>
    </source>
</evidence>
<dbReference type="PROSITE" id="PS50850">
    <property type="entry name" value="MFS"/>
    <property type="match status" value="1"/>
</dbReference>
<reference evidence="8 9" key="1">
    <citation type="submission" date="2016-12" db="EMBL/GenBank/DDBJ databases">
        <title>The genomes of Aspergillus section Nigri reveals drivers in fungal speciation.</title>
        <authorList>
            <consortium name="DOE Joint Genome Institute"/>
            <person name="Vesth T.C."/>
            <person name="Nybo J."/>
            <person name="Theobald S."/>
            <person name="Brandl J."/>
            <person name="Frisvad J.C."/>
            <person name="Nielsen K.F."/>
            <person name="Lyhne E.K."/>
            <person name="Kogle M.E."/>
            <person name="Kuo A."/>
            <person name="Riley R."/>
            <person name="Clum A."/>
            <person name="Nolan M."/>
            <person name="Lipzen A."/>
            <person name="Salamov A."/>
            <person name="Henrissat B."/>
            <person name="Wiebenga A."/>
            <person name="De Vries R.P."/>
            <person name="Grigoriev I.V."/>
            <person name="Mortensen U.H."/>
            <person name="Andersen M.R."/>
            <person name="Baker S.E."/>
        </authorList>
    </citation>
    <scope>NUCLEOTIDE SEQUENCE [LARGE SCALE GENOMIC DNA]</scope>
    <source>
        <strain evidence="8 9">IBT 23096</strain>
    </source>
</reference>
<dbReference type="GO" id="GO:0022857">
    <property type="term" value="F:transmembrane transporter activity"/>
    <property type="evidence" value="ECO:0007669"/>
    <property type="project" value="InterPro"/>
</dbReference>
<dbReference type="InterPro" id="IPR020846">
    <property type="entry name" value="MFS_dom"/>
</dbReference>
<feature type="transmembrane region" description="Helical" evidence="6">
    <location>
        <begin position="223"/>
        <end position="243"/>
    </location>
</feature>
<keyword evidence="9" id="KW-1185">Reference proteome</keyword>
<feature type="transmembrane region" description="Helical" evidence="6">
    <location>
        <begin position="370"/>
        <end position="390"/>
    </location>
</feature>
<feature type="compositionally biased region" description="Polar residues" evidence="5">
    <location>
        <begin position="37"/>
        <end position="52"/>
    </location>
</feature>
<evidence type="ECO:0000313" key="9">
    <source>
        <dbReference type="Proteomes" id="UP000234275"/>
    </source>
</evidence>
<feature type="transmembrane region" description="Helical" evidence="6">
    <location>
        <begin position="195"/>
        <end position="216"/>
    </location>
</feature>
<keyword evidence="2 6" id="KW-0812">Transmembrane</keyword>
<sequence>MQAYLQYRAIRASVRNQLDQKDQEGYQRVLARGSSDPFRTQNPDQQQRQPDGTSLLPGIQLIEDTGSRNGEPSHIFLVDWESDHDVLNPRNFSLATKMMGTFIVSALAFVVSASSSIESAVLAQSSAAYHVSEVVASLFTAVFLLGFATGTLVSGPLSEILGRNAVYAISTSLFMLFVMGSGLSPNVGAKLACRFLAGVCGCPPLTCAGGTVADLWDPLEKTLAFPVYAILSFGGAILSPVIASYMGQGTLSWRWVNWIVLIMGGLVLGLVLLLQPETYSPLLLKWKAQHLRRLTGDPRYRSKLELGDTPLPSRIARACGRQFTLAVREPIILLLALYMTVLYIVLFTFFDGYAFIFTDVHGLSQPLTNIVWVAMYVGIMLAALLLPGIYSQYRRTRLAAEEGPGDHELSDASGDSNRRTPPAQKSSSSSPDPEHRLWYAMIGAPAIPISLFWMGWTDYRDISIWSPILGSGLFGFGSICVFISSYMYVIDAYEIYAASALGFMTVTRYFAAGGMTVVGIPFYRNLGVHWTLTILGVISAVMTPVPFVFWKFGRVIRGWSRFAV</sequence>